<dbReference type="Proteomes" id="UP000608594">
    <property type="component" value="Unassembled WGS sequence"/>
</dbReference>
<dbReference type="RefSeq" id="WP_187792628.1">
    <property type="nucleotide sequence ID" value="NZ_JACOQL010000002.1"/>
</dbReference>
<comment type="caution">
    <text evidence="2">The sequence shown here is derived from an EMBL/GenBank/DDBJ whole genome shotgun (WGS) entry which is preliminary data.</text>
</comment>
<dbReference type="InterPro" id="IPR038610">
    <property type="entry name" value="FliK-like_C_sf"/>
</dbReference>
<gene>
    <name evidence="2" type="ORF">H4P12_05555</name>
</gene>
<dbReference type="AlphaFoldDB" id="A0A926JCV7"/>
<accession>A0A926JCV7</accession>
<keyword evidence="3" id="KW-1185">Reference proteome</keyword>
<keyword evidence="2" id="KW-0282">Flagellum</keyword>
<feature type="domain" description="Flagellar hook-length control protein-like C-terminal" evidence="1">
    <location>
        <begin position="153"/>
        <end position="221"/>
    </location>
</feature>
<dbReference type="Gene3D" id="3.30.750.140">
    <property type="match status" value="1"/>
</dbReference>
<organism evidence="2 3">
    <name type="scientific">Paracoccus amoyensis</name>
    <dbReference type="NCBI Taxonomy" id="2760093"/>
    <lineage>
        <taxon>Bacteria</taxon>
        <taxon>Pseudomonadati</taxon>
        <taxon>Pseudomonadota</taxon>
        <taxon>Alphaproteobacteria</taxon>
        <taxon>Rhodobacterales</taxon>
        <taxon>Paracoccaceae</taxon>
        <taxon>Paracoccus</taxon>
    </lineage>
</organism>
<evidence type="ECO:0000313" key="3">
    <source>
        <dbReference type="Proteomes" id="UP000608594"/>
    </source>
</evidence>
<evidence type="ECO:0000313" key="2">
    <source>
        <dbReference type="EMBL" id="MBC9246188.1"/>
    </source>
</evidence>
<proteinExistence type="predicted"/>
<protein>
    <submittedName>
        <fullName evidence="2">Flagellar hook-length control protein FliK</fullName>
    </submittedName>
</protein>
<name>A0A926JCV7_9RHOB</name>
<keyword evidence="2" id="KW-0969">Cilium</keyword>
<dbReference type="InterPro" id="IPR021136">
    <property type="entry name" value="Flagellar_hook_control-like_C"/>
</dbReference>
<reference evidence="2" key="1">
    <citation type="submission" date="2020-08" db="EMBL/GenBank/DDBJ databases">
        <title>Paracoccus amoyensis sp. nov., isolated from the surface seawater at coast of Xiamen, Fujian.</title>
        <authorList>
            <person name="Lyu L."/>
        </authorList>
    </citation>
    <scope>NUCLEOTIDE SEQUENCE</scope>
    <source>
        <strain evidence="2">11-3</strain>
    </source>
</reference>
<dbReference type="Pfam" id="PF02120">
    <property type="entry name" value="Flg_hook"/>
    <property type="match status" value="1"/>
</dbReference>
<evidence type="ECO:0000259" key="1">
    <source>
        <dbReference type="Pfam" id="PF02120"/>
    </source>
</evidence>
<sequence length="267" mass="28844">MEISEDRSADTLEAIIEGWSGVSGSFAPPKTKAADAATRSAFSGPSPMIAMIAQDNAAESTPITAQIDVDVQKPQTPFSDTDFTSGLNPETMMLNADRIMDVGNPIEAIGHGKGIDQASTRGEISPSMPRLAAENQPTILRQVADVAITIRDEQVEIALSPEELGRIRMVLSGREHAPHLVVWAERPEVLDQLRRNAATLLQNFGETGLQDATFEFREGGFEGRDVQPDWMAPQAPAVEVEIPEHLAQHAITSGGWTALGAHIDMRM</sequence>
<keyword evidence="2" id="KW-0966">Cell projection</keyword>
<dbReference type="EMBL" id="JACOQL010000002">
    <property type="protein sequence ID" value="MBC9246188.1"/>
    <property type="molecule type" value="Genomic_DNA"/>
</dbReference>